<evidence type="ECO:0000313" key="1">
    <source>
        <dbReference type="EMBL" id="MDR6549768.1"/>
    </source>
</evidence>
<proteinExistence type="predicted"/>
<accession>A0ABU1NQL0</accession>
<name>A0ABU1NQL0_9BACL</name>
<organism evidence="1 2">
    <name type="scientific">Paenibacillus qinlingensis</name>
    <dbReference type="NCBI Taxonomy" id="1837343"/>
    <lineage>
        <taxon>Bacteria</taxon>
        <taxon>Bacillati</taxon>
        <taxon>Bacillota</taxon>
        <taxon>Bacilli</taxon>
        <taxon>Bacillales</taxon>
        <taxon>Paenibacillaceae</taxon>
        <taxon>Paenibacillus</taxon>
    </lineage>
</organism>
<sequence>MKLLFIVCYKGKPMSAPLPKLAATEKMLKLSRSFANLELVEVQQQQWQKASNI</sequence>
<protein>
    <submittedName>
        <fullName evidence="1">Uncharacterized protein</fullName>
    </submittedName>
</protein>
<dbReference type="RefSeq" id="WP_310224019.1">
    <property type="nucleotide sequence ID" value="NZ_JAVDSB010000001.1"/>
</dbReference>
<dbReference type="EMBL" id="JAVDSB010000001">
    <property type="protein sequence ID" value="MDR6549768.1"/>
    <property type="molecule type" value="Genomic_DNA"/>
</dbReference>
<comment type="caution">
    <text evidence="1">The sequence shown here is derived from an EMBL/GenBank/DDBJ whole genome shotgun (WGS) entry which is preliminary data.</text>
</comment>
<gene>
    <name evidence="1" type="ORF">J2736_000951</name>
</gene>
<dbReference type="Proteomes" id="UP001267290">
    <property type="component" value="Unassembled WGS sequence"/>
</dbReference>
<reference evidence="1 2" key="1">
    <citation type="submission" date="2023-07" db="EMBL/GenBank/DDBJ databases">
        <title>Sorghum-associated microbial communities from plants grown in Nebraska, USA.</title>
        <authorList>
            <person name="Schachtman D."/>
        </authorList>
    </citation>
    <scope>NUCLEOTIDE SEQUENCE [LARGE SCALE GENOMIC DNA]</scope>
    <source>
        <strain evidence="1 2">CC258</strain>
    </source>
</reference>
<evidence type="ECO:0000313" key="2">
    <source>
        <dbReference type="Proteomes" id="UP001267290"/>
    </source>
</evidence>
<keyword evidence="2" id="KW-1185">Reference proteome</keyword>